<evidence type="ECO:0000313" key="3">
    <source>
        <dbReference type="Proteomes" id="UP000307440"/>
    </source>
</evidence>
<feature type="region of interest" description="Disordered" evidence="1">
    <location>
        <begin position="152"/>
        <end position="209"/>
    </location>
</feature>
<dbReference type="OrthoDB" id="3355886at2759"/>
<gene>
    <name evidence="2" type="ORF">FA15DRAFT_665639</name>
</gene>
<feature type="compositionally biased region" description="Gly residues" evidence="1">
    <location>
        <begin position="157"/>
        <end position="167"/>
    </location>
</feature>
<protein>
    <submittedName>
        <fullName evidence="2">Uncharacterized protein</fullName>
    </submittedName>
</protein>
<dbReference type="EMBL" id="ML210158">
    <property type="protein sequence ID" value="TFK28156.1"/>
    <property type="molecule type" value="Genomic_DNA"/>
</dbReference>
<accession>A0A5C3L7W9</accession>
<feature type="compositionally biased region" description="Basic and acidic residues" evidence="1">
    <location>
        <begin position="200"/>
        <end position="209"/>
    </location>
</feature>
<reference evidence="2 3" key="1">
    <citation type="journal article" date="2019" name="Nat. Ecol. Evol.">
        <title>Megaphylogeny resolves global patterns of mushroom evolution.</title>
        <authorList>
            <person name="Varga T."/>
            <person name="Krizsan K."/>
            <person name="Foldi C."/>
            <person name="Dima B."/>
            <person name="Sanchez-Garcia M."/>
            <person name="Sanchez-Ramirez S."/>
            <person name="Szollosi G.J."/>
            <person name="Szarkandi J.G."/>
            <person name="Papp V."/>
            <person name="Albert L."/>
            <person name="Andreopoulos W."/>
            <person name="Angelini C."/>
            <person name="Antonin V."/>
            <person name="Barry K.W."/>
            <person name="Bougher N.L."/>
            <person name="Buchanan P."/>
            <person name="Buyck B."/>
            <person name="Bense V."/>
            <person name="Catcheside P."/>
            <person name="Chovatia M."/>
            <person name="Cooper J."/>
            <person name="Damon W."/>
            <person name="Desjardin D."/>
            <person name="Finy P."/>
            <person name="Geml J."/>
            <person name="Haridas S."/>
            <person name="Hughes K."/>
            <person name="Justo A."/>
            <person name="Karasinski D."/>
            <person name="Kautmanova I."/>
            <person name="Kiss B."/>
            <person name="Kocsube S."/>
            <person name="Kotiranta H."/>
            <person name="LaButti K.M."/>
            <person name="Lechner B.E."/>
            <person name="Liimatainen K."/>
            <person name="Lipzen A."/>
            <person name="Lukacs Z."/>
            <person name="Mihaltcheva S."/>
            <person name="Morgado L.N."/>
            <person name="Niskanen T."/>
            <person name="Noordeloos M.E."/>
            <person name="Ohm R.A."/>
            <person name="Ortiz-Santana B."/>
            <person name="Ovrebo C."/>
            <person name="Racz N."/>
            <person name="Riley R."/>
            <person name="Savchenko A."/>
            <person name="Shiryaev A."/>
            <person name="Soop K."/>
            <person name="Spirin V."/>
            <person name="Szebenyi C."/>
            <person name="Tomsovsky M."/>
            <person name="Tulloss R.E."/>
            <person name="Uehling J."/>
            <person name="Grigoriev I.V."/>
            <person name="Vagvolgyi C."/>
            <person name="Papp T."/>
            <person name="Martin F.M."/>
            <person name="Miettinen O."/>
            <person name="Hibbett D.S."/>
            <person name="Nagy L.G."/>
        </authorList>
    </citation>
    <scope>NUCLEOTIDE SEQUENCE [LARGE SCALE GENOMIC DNA]</scope>
    <source>
        <strain evidence="2 3">CBS 121175</strain>
    </source>
</reference>
<evidence type="ECO:0000313" key="2">
    <source>
        <dbReference type="EMBL" id="TFK28156.1"/>
    </source>
</evidence>
<sequence length="209" mass="21910">MSSVVLSQLSKRVPRTVSAFSAVRSFHSPFVVLDNSPLTSAPSSSSSANVPNVTHYEKAYDSAPDAFASLNGQRTYVVSEPDASYKHYQVPAGAYPTSAPYVQFTATEAPQYNRSELSSTAAELLAHPFTTRAAPQNTSGVGESSAVRHGVAPGAMGRRGGSFGGLGLMDKEGTTPGTGKLGDRNPQPDGPAATKFSKAGVKDAWKMRI</sequence>
<keyword evidence="3" id="KW-1185">Reference proteome</keyword>
<dbReference type="Proteomes" id="UP000307440">
    <property type="component" value="Unassembled WGS sequence"/>
</dbReference>
<evidence type="ECO:0000256" key="1">
    <source>
        <dbReference type="SAM" id="MobiDB-lite"/>
    </source>
</evidence>
<proteinExistence type="predicted"/>
<name>A0A5C3L7W9_COPMA</name>
<dbReference type="AlphaFoldDB" id="A0A5C3L7W9"/>
<organism evidence="2 3">
    <name type="scientific">Coprinopsis marcescibilis</name>
    <name type="common">Agaric fungus</name>
    <name type="synonym">Psathyrella marcescibilis</name>
    <dbReference type="NCBI Taxonomy" id="230819"/>
    <lineage>
        <taxon>Eukaryota</taxon>
        <taxon>Fungi</taxon>
        <taxon>Dikarya</taxon>
        <taxon>Basidiomycota</taxon>
        <taxon>Agaricomycotina</taxon>
        <taxon>Agaricomycetes</taxon>
        <taxon>Agaricomycetidae</taxon>
        <taxon>Agaricales</taxon>
        <taxon>Agaricineae</taxon>
        <taxon>Psathyrellaceae</taxon>
        <taxon>Coprinopsis</taxon>
    </lineage>
</organism>